<dbReference type="InterPro" id="IPR029033">
    <property type="entry name" value="His_PPase_superfam"/>
</dbReference>
<dbReference type="InterPro" id="IPR013078">
    <property type="entry name" value="His_Pase_superF_clade-1"/>
</dbReference>
<dbReference type="Pfam" id="PF00300">
    <property type="entry name" value="His_Phos_1"/>
    <property type="match status" value="1"/>
</dbReference>
<dbReference type="RefSeq" id="WP_345533742.1">
    <property type="nucleotide sequence ID" value="NZ_BAABLD010000010.1"/>
</dbReference>
<dbReference type="Proteomes" id="UP001500547">
    <property type="component" value="Unassembled WGS sequence"/>
</dbReference>
<dbReference type="EMBL" id="BAABLD010000010">
    <property type="protein sequence ID" value="GAA5168381.1"/>
    <property type="molecule type" value="Genomic_DNA"/>
</dbReference>
<dbReference type="Gene3D" id="3.40.50.1240">
    <property type="entry name" value="Phosphoglycerate mutase-like"/>
    <property type="match status" value="1"/>
</dbReference>
<evidence type="ECO:0000313" key="2">
    <source>
        <dbReference type="Proteomes" id="UP001500547"/>
    </source>
</evidence>
<dbReference type="CDD" id="cd07040">
    <property type="entry name" value="HP"/>
    <property type="match status" value="1"/>
</dbReference>
<proteinExistence type="predicted"/>
<reference evidence="2" key="1">
    <citation type="journal article" date="2019" name="Int. J. Syst. Evol. Microbiol.">
        <title>The Global Catalogue of Microorganisms (GCM) 10K type strain sequencing project: providing services to taxonomists for standard genome sequencing and annotation.</title>
        <authorList>
            <consortium name="The Broad Institute Genomics Platform"/>
            <consortium name="The Broad Institute Genome Sequencing Center for Infectious Disease"/>
            <person name="Wu L."/>
            <person name="Ma J."/>
        </authorList>
    </citation>
    <scope>NUCLEOTIDE SEQUENCE [LARGE SCALE GENOMIC DNA]</scope>
    <source>
        <strain evidence="2">JCM 18715</strain>
    </source>
</reference>
<gene>
    <name evidence="1" type="primary">sixA</name>
    <name evidence="1" type="ORF">GCM10025770_28280</name>
</gene>
<dbReference type="SUPFAM" id="SSF53254">
    <property type="entry name" value="Phosphoglycerate mutase-like"/>
    <property type="match status" value="1"/>
</dbReference>
<name>A0ABP9QWF2_9RHOO</name>
<evidence type="ECO:0000313" key="1">
    <source>
        <dbReference type="EMBL" id="GAA5168381.1"/>
    </source>
</evidence>
<keyword evidence="2" id="KW-1185">Reference proteome</keyword>
<sequence length="150" mass="16543">MDLLLWRHAEAADGSPDETRPLTAKGLKQAQRIAAWLDEHAPTDIRILVSPALRTQQTILAWTKRFETCEDVSTRSDAPTLLAATGWPSAGGAVMVVGHQPSLGRAASLLLSGVDEELSFRKGALWWFKLRERDEQEQVVLRAVVSADML</sequence>
<comment type="caution">
    <text evidence="1">The sequence shown here is derived from an EMBL/GenBank/DDBJ whole genome shotgun (WGS) entry which is preliminary data.</text>
</comment>
<accession>A0ABP9QWF2</accession>
<protein>
    <submittedName>
        <fullName evidence="1">Phosphohistidine phosphatase SixA</fullName>
    </submittedName>
</protein>
<organism evidence="1 2">
    <name type="scientific">Viridibacterium curvum</name>
    <dbReference type="NCBI Taxonomy" id="1101404"/>
    <lineage>
        <taxon>Bacteria</taxon>
        <taxon>Pseudomonadati</taxon>
        <taxon>Pseudomonadota</taxon>
        <taxon>Betaproteobacteria</taxon>
        <taxon>Rhodocyclales</taxon>
        <taxon>Rhodocyclaceae</taxon>
        <taxon>Viridibacterium</taxon>
    </lineage>
</organism>
<dbReference type="SMART" id="SM00855">
    <property type="entry name" value="PGAM"/>
    <property type="match status" value="1"/>
</dbReference>